<gene>
    <name evidence="2" type="ORF">SAMN05518683_101204</name>
</gene>
<feature type="domain" description="Enoyl reductase (ER)" evidence="1">
    <location>
        <begin position="11"/>
        <end position="327"/>
    </location>
</feature>
<name>A0A1I5LF53_9BACI</name>
<dbReference type="InterPro" id="IPR013149">
    <property type="entry name" value="ADH-like_C"/>
</dbReference>
<evidence type="ECO:0000313" key="3">
    <source>
        <dbReference type="Proteomes" id="UP000198892"/>
    </source>
</evidence>
<dbReference type="Gene3D" id="3.90.180.10">
    <property type="entry name" value="Medium-chain alcohol dehydrogenases, catalytic domain"/>
    <property type="match status" value="1"/>
</dbReference>
<keyword evidence="3" id="KW-1185">Reference proteome</keyword>
<dbReference type="PANTHER" id="PTHR45033:SF3">
    <property type="entry name" value="DEHYDROGENASE, PUTATIVE (AFU_ORTHOLOGUE AFUA_2G13270)-RELATED"/>
    <property type="match status" value="1"/>
</dbReference>
<dbReference type="Proteomes" id="UP000198892">
    <property type="component" value="Unassembled WGS sequence"/>
</dbReference>
<dbReference type="SMART" id="SM00829">
    <property type="entry name" value="PKS_ER"/>
    <property type="match status" value="1"/>
</dbReference>
<evidence type="ECO:0000259" key="1">
    <source>
        <dbReference type="SMART" id="SM00829"/>
    </source>
</evidence>
<dbReference type="AlphaFoldDB" id="A0A1I5LF53"/>
<dbReference type="Gene3D" id="3.40.50.720">
    <property type="entry name" value="NAD(P)-binding Rossmann-like Domain"/>
    <property type="match status" value="1"/>
</dbReference>
<organism evidence="2 3">
    <name type="scientific">Salibacterium halotolerans</name>
    <dbReference type="NCBI Taxonomy" id="1884432"/>
    <lineage>
        <taxon>Bacteria</taxon>
        <taxon>Bacillati</taxon>
        <taxon>Bacillota</taxon>
        <taxon>Bacilli</taxon>
        <taxon>Bacillales</taxon>
        <taxon>Bacillaceae</taxon>
    </lineage>
</organism>
<reference evidence="3" key="1">
    <citation type="submission" date="2016-10" db="EMBL/GenBank/DDBJ databases">
        <authorList>
            <person name="Varghese N."/>
            <person name="Submissions S."/>
        </authorList>
    </citation>
    <scope>NUCLEOTIDE SEQUENCE [LARGE SCALE GENOMIC DNA]</scope>
    <source>
        <strain evidence="3">S7</strain>
    </source>
</reference>
<dbReference type="SUPFAM" id="SSF50129">
    <property type="entry name" value="GroES-like"/>
    <property type="match status" value="1"/>
</dbReference>
<dbReference type="EMBL" id="FOXD01000001">
    <property type="protein sequence ID" value="SFO95351.1"/>
    <property type="molecule type" value="Genomic_DNA"/>
</dbReference>
<accession>A0A1I5LF53</accession>
<dbReference type="InterPro" id="IPR013154">
    <property type="entry name" value="ADH-like_N"/>
</dbReference>
<proteinExistence type="predicted"/>
<dbReference type="InterPro" id="IPR020843">
    <property type="entry name" value="ER"/>
</dbReference>
<dbReference type="SUPFAM" id="SSF51735">
    <property type="entry name" value="NAD(P)-binding Rossmann-fold domains"/>
    <property type="match status" value="1"/>
</dbReference>
<dbReference type="PANTHER" id="PTHR45033">
    <property type="match status" value="1"/>
</dbReference>
<dbReference type="InterPro" id="IPR052711">
    <property type="entry name" value="Zinc_ADH-like"/>
</dbReference>
<dbReference type="RefSeq" id="WP_093334782.1">
    <property type="nucleotide sequence ID" value="NZ_FOXD01000001.1"/>
</dbReference>
<dbReference type="Pfam" id="PF08240">
    <property type="entry name" value="ADH_N"/>
    <property type="match status" value="1"/>
</dbReference>
<dbReference type="STRING" id="1884432.SAMN05518683_101204"/>
<dbReference type="OrthoDB" id="9787435at2"/>
<protein>
    <submittedName>
        <fullName evidence="2">Zinc-binding alcohol dehydrogenase/oxidoreductase</fullName>
    </submittedName>
</protein>
<dbReference type="InterPro" id="IPR011032">
    <property type="entry name" value="GroES-like_sf"/>
</dbReference>
<dbReference type="InterPro" id="IPR036291">
    <property type="entry name" value="NAD(P)-bd_dom_sf"/>
</dbReference>
<dbReference type="GO" id="GO:0016491">
    <property type="term" value="F:oxidoreductase activity"/>
    <property type="evidence" value="ECO:0007669"/>
    <property type="project" value="InterPro"/>
</dbReference>
<sequence length="330" mass="35821">MKALIHEKKTGIEGLTYRDTETPEPGPGEVRVRLKTAGMNHRDLSILKRHQPDDPACIIGSDGAGVIEAAGTDVTAVSTGDEVIINPGLGWEKNSDAPPEGFEILGVPNDGTFAEQIVIPAANVEPKPEQLTWEEAGVLALPALTAYRVLFTRARVQPGDTVFIPGVGGGVATFLLQFARAAGAHVYVTSRSEEKRKQALELGARQAIDSHEDWTKALGGRKMDVVVESIGGATFNKSLTQLRRGGTMVTFGSSTDDTVELNIRPFFYGQYNLFGSTMGSTEELQEMLAFIKKYDIKPFMDQTYPLASYEEAFKRLHQAAQIGNIGFSMT</sequence>
<evidence type="ECO:0000313" key="2">
    <source>
        <dbReference type="EMBL" id="SFO95351.1"/>
    </source>
</evidence>
<dbReference type="Pfam" id="PF00107">
    <property type="entry name" value="ADH_zinc_N"/>
    <property type="match status" value="1"/>
</dbReference>